<sequence>MDLGIDKEDKVQKEPMEFYSMSDFLRGQPSKLITGLSDEDKTAFVLKNGKPIAVLISHERYERLLKAGIDITEY</sequence>
<dbReference type="EMBL" id="CACRUI010000003">
    <property type="protein sequence ID" value="VYT74865.1"/>
    <property type="molecule type" value="Genomic_DNA"/>
</dbReference>
<proteinExistence type="inferred from homology"/>
<accession>A0A6N2Z5M0</accession>
<gene>
    <name evidence="2" type="ORF">SLLFYP71_00583</name>
</gene>
<comment type="similarity">
    <text evidence="1">Belongs to the phD/YefM antitoxin family.</text>
</comment>
<reference evidence="2" key="1">
    <citation type="submission" date="2019-11" db="EMBL/GenBank/DDBJ databases">
        <authorList>
            <person name="Feng L."/>
        </authorList>
    </citation>
    <scope>NUCLEOTIDE SEQUENCE</scope>
    <source>
        <strain evidence="2">SLutetiensisLFYP71</strain>
    </source>
</reference>
<dbReference type="InterPro" id="IPR036165">
    <property type="entry name" value="YefM-like_sf"/>
</dbReference>
<evidence type="ECO:0000256" key="1">
    <source>
        <dbReference type="ARBA" id="ARBA00009981"/>
    </source>
</evidence>
<organism evidence="2">
    <name type="scientific">Streptococcus lutetiensis</name>
    <dbReference type="NCBI Taxonomy" id="150055"/>
    <lineage>
        <taxon>Bacteria</taxon>
        <taxon>Bacillati</taxon>
        <taxon>Bacillota</taxon>
        <taxon>Bacilli</taxon>
        <taxon>Lactobacillales</taxon>
        <taxon>Streptococcaceae</taxon>
        <taxon>Streptococcus</taxon>
    </lineage>
</organism>
<evidence type="ECO:0000313" key="2">
    <source>
        <dbReference type="EMBL" id="VYT74865.1"/>
    </source>
</evidence>
<name>A0A6N2Z5M0_9STRE</name>
<dbReference type="SUPFAM" id="SSF143120">
    <property type="entry name" value="YefM-like"/>
    <property type="match status" value="1"/>
</dbReference>
<protein>
    <submittedName>
        <fullName evidence="2">Phd_YefM</fullName>
    </submittedName>
</protein>
<dbReference type="RefSeq" id="WP_209435318.1">
    <property type="nucleotide sequence ID" value="NZ_CABIZE010000001.1"/>
</dbReference>
<dbReference type="AlphaFoldDB" id="A0A6N2Z5M0"/>